<dbReference type="SUPFAM" id="SSF56784">
    <property type="entry name" value="HAD-like"/>
    <property type="match status" value="1"/>
</dbReference>
<organism evidence="1 2">
    <name type="scientific">Formosa maritima</name>
    <dbReference type="NCBI Taxonomy" id="2592046"/>
    <lineage>
        <taxon>Bacteria</taxon>
        <taxon>Pseudomonadati</taxon>
        <taxon>Bacteroidota</taxon>
        <taxon>Flavobacteriia</taxon>
        <taxon>Flavobacteriales</taxon>
        <taxon>Flavobacteriaceae</taxon>
        <taxon>Formosa</taxon>
    </lineage>
</organism>
<gene>
    <name evidence="1" type="ORF">FVF61_01810</name>
</gene>
<evidence type="ECO:0000313" key="1">
    <source>
        <dbReference type="EMBL" id="TYA58908.1"/>
    </source>
</evidence>
<dbReference type="RefSeq" id="WP_148452643.1">
    <property type="nucleotide sequence ID" value="NZ_VSFC01000012.1"/>
</dbReference>
<dbReference type="Pfam" id="PF12710">
    <property type="entry name" value="HAD"/>
    <property type="match status" value="1"/>
</dbReference>
<proteinExistence type="predicted"/>
<dbReference type="GO" id="GO:0016787">
    <property type="term" value="F:hydrolase activity"/>
    <property type="evidence" value="ECO:0007669"/>
    <property type="project" value="UniProtKB-KW"/>
</dbReference>
<name>A0A5D0GIT8_9FLAO</name>
<keyword evidence="1" id="KW-0378">Hydrolase</keyword>
<dbReference type="EMBL" id="VSFC01000012">
    <property type="protein sequence ID" value="TYA58908.1"/>
    <property type="molecule type" value="Genomic_DNA"/>
</dbReference>
<dbReference type="CDD" id="cd01427">
    <property type="entry name" value="HAD_like"/>
    <property type="match status" value="1"/>
</dbReference>
<dbReference type="PROSITE" id="PS51257">
    <property type="entry name" value="PROKAR_LIPOPROTEIN"/>
    <property type="match status" value="1"/>
</dbReference>
<dbReference type="InterPro" id="IPR023214">
    <property type="entry name" value="HAD_sf"/>
</dbReference>
<sequence length="355" mass="40418">MKKFNKSIYYFFVLTFILAFISCKEQTNAKEPVVAKTEQPTENKDPLPSWNDGATKHAIVSFVNAVTDKNSADFVKPADRIATFDNDGTLWSEQPMYFQLFFAMDRVKTLAPEHPEWKTKQPFKAVLDNDMKALMASGKKGLLEIVAETHSGMSTTDFETIVLNWVAKAKHPDPRFKDRLYTQMIFQPMLELLDYLRANEFDVFIVSGGGIEFMRPWTENVYGVPSQNVVGSSFKVTYEYNDGKPTLMRLPKFDFIDDKDGKPVGINSHIGKKPILAFGNSTGDQQMLEWSQSKGTKTFQGLVHHTDADREWAYGPDSHIGTFSDELMKKADSSGWHVVNMKTDWKVVYPFELTK</sequence>
<dbReference type="Gene3D" id="3.40.50.1000">
    <property type="entry name" value="HAD superfamily/HAD-like"/>
    <property type="match status" value="1"/>
</dbReference>
<dbReference type="AlphaFoldDB" id="A0A5D0GIT8"/>
<reference evidence="1 2" key="1">
    <citation type="submission" date="2019-08" db="EMBL/GenBank/DDBJ databases">
        <title>Formosa sediminis sp. nov., isolated from marine sediment.</title>
        <authorList>
            <person name="Cao W.R."/>
        </authorList>
    </citation>
    <scope>NUCLEOTIDE SEQUENCE [LARGE SCALE GENOMIC DNA]</scope>
    <source>
        <strain evidence="1 2">1494</strain>
    </source>
</reference>
<dbReference type="OrthoDB" id="9799365at2"/>
<keyword evidence="2" id="KW-1185">Reference proteome</keyword>
<dbReference type="PANTHER" id="PTHR43344">
    <property type="entry name" value="PHOSPHOSERINE PHOSPHATASE"/>
    <property type="match status" value="1"/>
</dbReference>
<accession>A0A5D0GIT8</accession>
<dbReference type="InterPro" id="IPR050582">
    <property type="entry name" value="HAD-like_SerB"/>
</dbReference>
<comment type="caution">
    <text evidence="1">The sequence shown here is derived from an EMBL/GenBank/DDBJ whole genome shotgun (WGS) entry which is preliminary data.</text>
</comment>
<protein>
    <submittedName>
        <fullName evidence="1">Haloacid dehalogenase-like hydrolase</fullName>
    </submittedName>
</protein>
<dbReference type="Proteomes" id="UP000324550">
    <property type="component" value="Unassembled WGS sequence"/>
</dbReference>
<evidence type="ECO:0000313" key="2">
    <source>
        <dbReference type="Proteomes" id="UP000324550"/>
    </source>
</evidence>
<dbReference type="InterPro" id="IPR036412">
    <property type="entry name" value="HAD-like_sf"/>
</dbReference>